<feature type="compositionally biased region" description="Acidic residues" evidence="2">
    <location>
        <begin position="172"/>
        <end position="181"/>
    </location>
</feature>
<dbReference type="PANTHER" id="PTHR36681">
    <property type="entry name" value="NUCLEAR GTPASE, GERMINAL CENTER-ASSOCIATED, TANDEM DUPLICATE 3"/>
    <property type="match status" value="1"/>
</dbReference>
<evidence type="ECO:0000313" key="5">
    <source>
        <dbReference type="Proteomes" id="UP001140562"/>
    </source>
</evidence>
<dbReference type="AlphaFoldDB" id="A0A9W8WYY4"/>
<dbReference type="EMBL" id="JAPEUV010000058">
    <property type="protein sequence ID" value="KAJ4335687.1"/>
    <property type="molecule type" value="Genomic_DNA"/>
</dbReference>
<dbReference type="InterPro" id="IPR027417">
    <property type="entry name" value="P-loop_NTPase"/>
</dbReference>
<dbReference type="Proteomes" id="UP001140562">
    <property type="component" value="Unassembled WGS sequence"/>
</dbReference>
<name>A0A9W8WYY4_9PLEO</name>
<gene>
    <name evidence="4" type="ORF">N0V87_005945</name>
</gene>
<evidence type="ECO:0000256" key="2">
    <source>
        <dbReference type="SAM" id="MobiDB-lite"/>
    </source>
</evidence>
<evidence type="ECO:0000259" key="3">
    <source>
        <dbReference type="Pfam" id="PF00350"/>
    </source>
</evidence>
<reference evidence="4" key="1">
    <citation type="submission" date="2022-10" db="EMBL/GenBank/DDBJ databases">
        <title>Tapping the CABI collections for fungal endophytes: first genome assemblies for Collariella, Neodidymelliopsis, Ascochyta clinopodiicola, Didymella pomorum, Didymosphaeria variabile, Neocosmospora piperis and Neocucurbitaria cava.</title>
        <authorList>
            <person name="Hill R."/>
        </authorList>
    </citation>
    <scope>NUCLEOTIDE SEQUENCE</scope>
    <source>
        <strain evidence="4">IMI 360193</strain>
    </source>
</reference>
<accession>A0A9W8WYY4</accession>
<evidence type="ECO:0000313" key="4">
    <source>
        <dbReference type="EMBL" id="KAJ4335687.1"/>
    </source>
</evidence>
<feature type="coiled-coil region" evidence="1">
    <location>
        <begin position="696"/>
        <end position="723"/>
    </location>
</feature>
<feature type="region of interest" description="Disordered" evidence="2">
    <location>
        <begin position="172"/>
        <end position="222"/>
    </location>
</feature>
<keyword evidence="1" id="KW-0175">Coiled coil</keyword>
<comment type="caution">
    <text evidence="4">The sequence shown here is derived from an EMBL/GenBank/DDBJ whole genome shotgun (WGS) entry which is preliminary data.</text>
</comment>
<dbReference type="PANTHER" id="PTHR36681:SF3">
    <property type="entry name" value="NUCLEAR GTPASE, GERMINAL CENTER-ASSOCIATED, TANDEM DUPLICATE 3"/>
    <property type="match status" value="1"/>
</dbReference>
<dbReference type="InterPro" id="IPR045063">
    <property type="entry name" value="Dynamin_N"/>
</dbReference>
<proteinExistence type="predicted"/>
<evidence type="ECO:0000256" key="1">
    <source>
        <dbReference type="SAM" id="Coils"/>
    </source>
</evidence>
<feature type="domain" description="Dynamin N-terminal" evidence="3">
    <location>
        <begin position="91"/>
        <end position="398"/>
    </location>
</feature>
<organism evidence="4 5">
    <name type="scientific">Didymella glomerata</name>
    <dbReference type="NCBI Taxonomy" id="749621"/>
    <lineage>
        <taxon>Eukaryota</taxon>
        <taxon>Fungi</taxon>
        <taxon>Dikarya</taxon>
        <taxon>Ascomycota</taxon>
        <taxon>Pezizomycotina</taxon>
        <taxon>Dothideomycetes</taxon>
        <taxon>Pleosporomycetidae</taxon>
        <taxon>Pleosporales</taxon>
        <taxon>Pleosporineae</taxon>
        <taxon>Didymellaceae</taxon>
        <taxon>Didymella</taxon>
    </lineage>
</organism>
<dbReference type="Gene3D" id="3.40.50.300">
    <property type="entry name" value="P-loop containing nucleotide triphosphate hydrolases"/>
    <property type="match status" value="2"/>
</dbReference>
<dbReference type="Pfam" id="PF00350">
    <property type="entry name" value="Dynamin_N"/>
    <property type="match status" value="1"/>
</dbReference>
<sequence>MPDECLDFEAWKAKPVDSGDPASVYDPSTEDLPDHVWYSLDDQMLHQKLVQMCDDLGRPVFDCNVDDPEITELIRALGRAKKIPRAKKVNIAVVGTQGVGKSSTINALLNRDLVDASASSSACTAFATIVKYKDGAADDTDLSDLKVTFLELHEIRDFVEEQIRRYADVYAPDEEEAEDEGKDANNTQGVVTEEYDSDPDVSDSDFSDSSESPVANKKKRKKVSKAVQAGADTAEQFFRIIFNAHRDQTKEAELQEWLNKPYLEDGSFLEHCVKVASEHLAQVQAEEQGNVEYKDVNDAQLQDVRDYATKMWALVKAVTISTGSVLLRNGVRFMDLPAGYGDLNQTRSAVVNEYRRKANFEMIVAKSDRYLSKTDEDRFLHRAIRYHGAKNVFLVLNKADSCLETPQSQVLRMLKNEVEEPFVTINKCLSSGRVPKGEDKDAVLKYRRYLIKEAQMAAGRRECDKIRHKMQKKGVEVFALSSARYFDWLDPLPIEEHPFDVEGTGIPALRRSLLMLPAEANYENLRYHVRETVADVEDKVSRLLMKFNNDVDITNMRRHLSDYLPTLETNLRSLATTVPDGLATEAWTDAVKSEIAIGMEKHLMSYTPVDKVAYQTFWLLLRNNGFATHGVQKNKNLNDELLQTYKGTIKKWRYKTTPKGRTVSTQLNAPIQATLGEISQRLKEASSDPELKRLVGEALEKLIRRIEQVKVSLQEQLNAAVMENYRYFTTEDDIKCPIARELKTAYARINVIRMDERPKHRRGIYRQQRAELINTVTDENDGRPNLVDAISAQVKIRQCELWQAVGEEFIAGALEHFEEFVQTLAELLENETYMLEAHRLIRKQLAQQLVGFSKDLRSVMDQFTESDSQRAAKRARTVKIKQESEMLSD</sequence>
<feature type="compositionally biased region" description="Acidic residues" evidence="2">
    <location>
        <begin position="193"/>
        <end position="208"/>
    </location>
</feature>
<protein>
    <recommendedName>
        <fullName evidence="3">Dynamin N-terminal domain-containing protein</fullName>
    </recommendedName>
</protein>
<keyword evidence="5" id="KW-1185">Reference proteome</keyword>
<dbReference type="SUPFAM" id="SSF52540">
    <property type="entry name" value="P-loop containing nucleoside triphosphate hydrolases"/>
    <property type="match status" value="1"/>
</dbReference>
<dbReference type="OrthoDB" id="3598281at2759"/>